<dbReference type="InterPro" id="IPR036439">
    <property type="entry name" value="Dockerin_dom_sf"/>
</dbReference>
<evidence type="ECO:0000256" key="2">
    <source>
        <dbReference type="SAM" id="MobiDB-lite"/>
    </source>
</evidence>
<feature type="domain" description="Dockerin" evidence="4">
    <location>
        <begin position="143"/>
        <end position="209"/>
    </location>
</feature>
<evidence type="ECO:0000259" key="4">
    <source>
        <dbReference type="PROSITE" id="PS51766"/>
    </source>
</evidence>
<dbReference type="InterPro" id="IPR032812">
    <property type="entry name" value="SbsA_Ig"/>
</dbReference>
<feature type="chain" id="PRO_5040999461" evidence="3">
    <location>
        <begin position="39"/>
        <end position="1412"/>
    </location>
</feature>
<dbReference type="Pfam" id="PF13205">
    <property type="entry name" value="Big_5"/>
    <property type="match status" value="7"/>
</dbReference>
<dbReference type="Gene3D" id="2.60.40.2700">
    <property type="match status" value="1"/>
</dbReference>
<keyword evidence="6" id="KW-1185">Reference proteome</keyword>
<dbReference type="GO" id="GO:0004553">
    <property type="term" value="F:hydrolase activity, hydrolyzing O-glycosyl compounds"/>
    <property type="evidence" value="ECO:0007669"/>
    <property type="project" value="InterPro"/>
</dbReference>
<dbReference type="SUPFAM" id="SSF63446">
    <property type="entry name" value="Type I dockerin domain"/>
    <property type="match status" value="1"/>
</dbReference>
<dbReference type="Pfam" id="PF23197">
    <property type="entry name" value="IG_AIR9"/>
    <property type="match status" value="1"/>
</dbReference>
<evidence type="ECO:0000313" key="6">
    <source>
        <dbReference type="Proteomes" id="UP001153404"/>
    </source>
</evidence>
<dbReference type="CDD" id="cd14256">
    <property type="entry name" value="Dockerin_I"/>
    <property type="match status" value="1"/>
</dbReference>
<reference evidence="5" key="1">
    <citation type="submission" date="2022-10" db="EMBL/GenBank/DDBJ databases">
        <title>Comparative genomic analysis of Cohnella hashimotonis sp. nov., isolated from the International Space Station.</title>
        <authorList>
            <person name="Simpson A."/>
            <person name="Venkateswaran K."/>
        </authorList>
    </citation>
    <scope>NUCLEOTIDE SEQUENCE</scope>
    <source>
        <strain evidence="5">DSM 28161</strain>
    </source>
</reference>
<comment type="caution">
    <text evidence="5">The sequence shown here is derived from an EMBL/GenBank/DDBJ whole genome shotgun (WGS) entry which is preliminary data.</text>
</comment>
<dbReference type="Proteomes" id="UP001153404">
    <property type="component" value="Unassembled WGS sequence"/>
</dbReference>
<evidence type="ECO:0000256" key="3">
    <source>
        <dbReference type="SAM" id="SignalP"/>
    </source>
</evidence>
<proteinExistence type="predicted"/>
<accession>A0A9X4KSQ4</accession>
<keyword evidence="1 3" id="KW-0732">Signal</keyword>
<name>A0A9X4KSQ4_9BACL</name>
<sequence length="1412" mass="147399">MDNKITGKPFAWQRKSQILTLSILLGAAPIAAAGPAHAADSAILSAPVKNLDVKWIAGYAGNGASGAPITIDGSTVTVDLAGHTAWLLSPDMRLSATSDSTSAIASIDGGKLSVKVLGAGTATIELKAERDGATPVIDRIQFLITKIGDTTGDGLVTSADALYITKVVNSKVPLSDEEINRLDINRDGKVTTADATALLANYVGKTGPQSMTYIVSVKEVNDAPFATGTSITGMLKTGGTLTAGYVFRDVEGDAEGASAFKWYKGLAADGSDKTPIAAADARTYVVKDDDVGYFLFAEITPVAGEGAERGANQTVSTDRAVPDTTPPELAATNALTPTGTIGKGDMAKDFVMTFSEKVRAGDGSIKLRKVSDNSEVVSYAASDVAHVTFADEKATIKNPGLADVTAYYVDVASTAIVDLAGNAYAGTNGSATWTFATPDTTAPVVATKTPVSGAANVLKGADLVLTFNEPVKAIAGKKIEIYKQGGATPAQSYDADDSKVTLNGAQVTIQHDDLDESETYEVRIEAGAFADASDNAFEGLTSGWTFTVPDITPPSIGTLAPLNQAKRVDASSELTLAYNEDMVAAAGQVIKIYDASAPSTPVAAIDADDTSRVSIAGGKITIHNPGLSDNAAYYVDVPAGAFTDTAGNAAPAIDGKTAWSFATPDTIAPTLTSKSPVDGAMTSSKDFEAALTFSEPVQGVAGKHITIYDASDDTEALQLETTNASQVSVNGNSVKLLDLHMADDKSYYAVIDAGAFTDAEGNEYAGISGKTGWRFATPDTTAPTAATLSPAQGATGVSLSADFVVGFSEPIVAGSGTVVIKRATDNGTVASYSVADTSKITVSGTQATIRNPGLADETGYYIEIPSGAFKDASGNAFAGYAGSSGWTFTTPDTQSPVAGVLTPADQATGVSLTDDIQIAFNEKIKTVGGKHIAIRNAADDSVFVQFDAADETNVTVSDKTLAIKHPKLADLTNYYVDIEAGAIADMTGNPFAGISGKTAWRFASADSRVFGAVNLADFTEQQMADDGGAILLLSIEGDQFRFEPELDSNGDPVLDTDDNPVVYFDQANIQLNHAPAGVTIIGADRIDDETLMLSLDYDGTWMYTDVTDFSVSVLSAGLTSGKGISSSAMTIAAIPRSLSIASRSPAAGATDTDKRGSLSIAYDKPVAAAPGKTIRIIRKSDGFLTQSISANDTSKVTISGGTVTIQPDTLNNYTEYYVTMDAGAFTSSDGLQSPAISANTDWSFKTIEEIPGPYFSQYLDAGDGRIAVELYNTSSQEATGYSVDVYKYMKSTHQISTTTVPILKVIPSMPYIYIDTVFYDAMDVMNIWYYNGELDLYNPTNFSVTALVLKDGSGKVIDVLGDPTATTDNPFMPTGGTIIRKTQTYGGSPKFQIGQWNSFPKGTLQYFGTHTN</sequence>
<feature type="signal peptide" evidence="3">
    <location>
        <begin position="1"/>
        <end position="38"/>
    </location>
</feature>
<evidence type="ECO:0000256" key="1">
    <source>
        <dbReference type="ARBA" id="ARBA00022729"/>
    </source>
</evidence>
<dbReference type="InterPro" id="IPR016134">
    <property type="entry name" value="Dockerin_dom"/>
</dbReference>
<dbReference type="GO" id="GO:0000272">
    <property type="term" value="P:polysaccharide catabolic process"/>
    <property type="evidence" value="ECO:0007669"/>
    <property type="project" value="InterPro"/>
</dbReference>
<dbReference type="InterPro" id="IPR002105">
    <property type="entry name" value="Dockerin_1_rpt"/>
</dbReference>
<dbReference type="InterPro" id="IPR056284">
    <property type="entry name" value="AIR9-like_A9"/>
</dbReference>
<dbReference type="EMBL" id="JAPDIA010000003">
    <property type="protein sequence ID" value="MDG0810270.1"/>
    <property type="molecule type" value="Genomic_DNA"/>
</dbReference>
<dbReference type="Pfam" id="PF00404">
    <property type="entry name" value="Dockerin_1"/>
    <property type="match status" value="1"/>
</dbReference>
<dbReference type="RefSeq" id="WP_277532006.1">
    <property type="nucleotide sequence ID" value="NZ_JAPDIA010000003.1"/>
</dbReference>
<dbReference type="PROSITE" id="PS51766">
    <property type="entry name" value="DOCKERIN"/>
    <property type="match status" value="1"/>
</dbReference>
<protein>
    <submittedName>
        <fullName evidence="5">Ig-like domain-containing protein</fullName>
    </submittedName>
</protein>
<organism evidence="5 6">
    <name type="scientific">Cohnella rhizosphaerae</name>
    <dbReference type="NCBI Taxonomy" id="1457232"/>
    <lineage>
        <taxon>Bacteria</taxon>
        <taxon>Bacillati</taxon>
        <taxon>Bacillota</taxon>
        <taxon>Bacilli</taxon>
        <taxon>Bacillales</taxon>
        <taxon>Paenibacillaceae</taxon>
        <taxon>Cohnella</taxon>
    </lineage>
</organism>
<feature type="region of interest" description="Disordered" evidence="2">
    <location>
        <begin position="307"/>
        <end position="336"/>
    </location>
</feature>
<dbReference type="Gene3D" id="1.10.1330.10">
    <property type="entry name" value="Dockerin domain"/>
    <property type="match status" value="1"/>
</dbReference>
<gene>
    <name evidence="5" type="ORF">OMP40_13635</name>
</gene>
<evidence type="ECO:0000313" key="5">
    <source>
        <dbReference type="EMBL" id="MDG0810270.1"/>
    </source>
</evidence>